<feature type="coiled-coil region" evidence="8">
    <location>
        <begin position="122"/>
        <end position="257"/>
    </location>
</feature>
<evidence type="ECO:0000256" key="3">
    <source>
        <dbReference type="ARBA" id="ARBA00009316"/>
    </source>
</evidence>
<feature type="compositionally biased region" description="Acidic residues" evidence="9">
    <location>
        <begin position="1"/>
        <end position="10"/>
    </location>
</feature>
<evidence type="ECO:0000313" key="10">
    <source>
        <dbReference type="EMBL" id="CAK6974663.1"/>
    </source>
</evidence>
<evidence type="ECO:0000256" key="8">
    <source>
        <dbReference type="SAM" id="Coils"/>
    </source>
</evidence>
<evidence type="ECO:0000256" key="6">
    <source>
        <dbReference type="ARBA" id="ARBA00023212"/>
    </source>
</evidence>
<dbReference type="Gene3D" id="1.10.287.1490">
    <property type="match status" value="1"/>
</dbReference>
<evidence type="ECO:0000256" key="1">
    <source>
        <dbReference type="ARBA" id="ARBA00004114"/>
    </source>
</evidence>
<comment type="caution">
    <text evidence="10">The sequence shown here is derived from an EMBL/GenBank/DDBJ whole genome shotgun (WGS) entry which is preliminary data.</text>
</comment>
<evidence type="ECO:0000256" key="9">
    <source>
        <dbReference type="SAM" id="MobiDB-lite"/>
    </source>
</evidence>
<comment type="subcellular location">
    <subcellularLocation>
        <location evidence="2">Cell projection</location>
        <location evidence="2">Cilium</location>
    </subcellularLocation>
    <subcellularLocation>
        <location evidence="1">Cytoplasm</location>
        <location evidence="1">Cytoskeleton</location>
        <location evidence="1">Microtubule organizing center</location>
        <location evidence="1">Centrosome</location>
        <location evidence="1">Centriole</location>
    </subcellularLocation>
</comment>
<keyword evidence="4" id="KW-0963">Cytoplasm</keyword>
<dbReference type="GO" id="GO:0005813">
    <property type="term" value="C:centrosome"/>
    <property type="evidence" value="ECO:0007669"/>
    <property type="project" value="TreeGrafter"/>
</dbReference>
<keyword evidence="6" id="KW-0206">Cytoskeleton</keyword>
<dbReference type="Proteomes" id="UP001314229">
    <property type="component" value="Unassembled WGS sequence"/>
</dbReference>
<dbReference type="EMBL" id="CAWUFR010000267">
    <property type="protein sequence ID" value="CAK6974663.1"/>
    <property type="molecule type" value="Genomic_DNA"/>
</dbReference>
<dbReference type="GO" id="GO:1902018">
    <property type="term" value="P:negative regulation of cilium assembly"/>
    <property type="evidence" value="ECO:0007669"/>
    <property type="project" value="TreeGrafter"/>
</dbReference>
<comment type="similarity">
    <text evidence="3">Belongs to the ODF2 family.</text>
</comment>
<evidence type="ECO:0000313" key="11">
    <source>
        <dbReference type="Proteomes" id="UP001314229"/>
    </source>
</evidence>
<dbReference type="AlphaFoldDB" id="A0AAV1PSF1"/>
<organism evidence="10 11">
    <name type="scientific">Scomber scombrus</name>
    <name type="common">Atlantic mackerel</name>
    <name type="synonym">Scomber vernalis</name>
    <dbReference type="NCBI Taxonomy" id="13677"/>
    <lineage>
        <taxon>Eukaryota</taxon>
        <taxon>Metazoa</taxon>
        <taxon>Chordata</taxon>
        <taxon>Craniata</taxon>
        <taxon>Vertebrata</taxon>
        <taxon>Euteleostomi</taxon>
        <taxon>Actinopterygii</taxon>
        <taxon>Neopterygii</taxon>
        <taxon>Teleostei</taxon>
        <taxon>Neoteleostei</taxon>
        <taxon>Acanthomorphata</taxon>
        <taxon>Pelagiaria</taxon>
        <taxon>Scombriformes</taxon>
        <taxon>Scombridae</taxon>
        <taxon>Scomber</taxon>
    </lineage>
</organism>
<feature type="coiled-coil region" evidence="8">
    <location>
        <begin position="462"/>
        <end position="560"/>
    </location>
</feature>
<sequence length="634" mass="73289">MRSMSPEDELQSLPLGYSSTREDVSLSCGDLESSLEPGRRSRTRSSLLTRTPEADISCLGDYAERKSPLLKIFADAEAAANSAAIQLVSFKDAMEDEFADSRQSTGDKRRITRQRGLLLEKLEDFKRINKSVRQKLKQLQDVEADRIDTDKQIDTLMERIKQAENENEHLKNDWNKTERRVEELLDLRREEQENIKSAVHMTKSVEAIRAHLQGQLRNKEAENNRLTVQLRTLERTLTEQKMEIDDLKGSITSLTEKTAQDKDSLKKATRAQKLRAERFEAAIEKCYMQLKEKDSELADARLERDSRRRQKEQMTDEKEKYVTQIEVLKSQIADLSAKLQQEKDELSSANEIVMQRVEKLAAENGDLSVNNAKLKTSVDQLEQQLADCEASLVEEKIVSQERKHQAEQSQYQVAEFQAEIDKMRIRYANILQETENTRDGRVTEVEKMESQTKMLRSSVDMKESIHEANVQLQEKVNSLQKKMDQLHQENLELIRKLAAQEEAFSYSNRQLDKRSSECQALSRQLEAALSDVKQQVSKVKDQAVSREQILQTKILELEAEKSRRDNELRLLRQSKQTAEKQFEVRLKDLQLSLDQSESHKQSIQNYVDFLKNSYTTMFDEGLPTSNLGSSYFLK</sequence>
<evidence type="ECO:0000256" key="4">
    <source>
        <dbReference type="ARBA" id="ARBA00022490"/>
    </source>
</evidence>
<protein>
    <submittedName>
        <fullName evidence="10">Outer dense fiber protein 2-like</fullName>
    </submittedName>
</protein>
<reference evidence="10 11" key="1">
    <citation type="submission" date="2024-01" db="EMBL/GenBank/DDBJ databases">
        <authorList>
            <person name="Alioto T."/>
            <person name="Alioto T."/>
            <person name="Gomez Garrido J."/>
        </authorList>
    </citation>
    <scope>NUCLEOTIDE SEQUENCE [LARGE SCALE GENOMIC DNA]</scope>
</reference>
<accession>A0AAV1PSF1</accession>
<dbReference type="InterPro" id="IPR026099">
    <property type="entry name" value="Odf2-rel"/>
</dbReference>
<dbReference type="GO" id="GO:0036064">
    <property type="term" value="C:ciliary basal body"/>
    <property type="evidence" value="ECO:0007669"/>
    <property type="project" value="TreeGrafter"/>
</dbReference>
<name>A0AAV1PSF1_SCOSC</name>
<feature type="region of interest" description="Disordered" evidence="9">
    <location>
        <begin position="298"/>
        <end position="317"/>
    </location>
</feature>
<dbReference type="PANTHER" id="PTHR23162">
    <property type="entry name" value="OUTER DENSE FIBER OF SPERM TAILS 2"/>
    <property type="match status" value="1"/>
</dbReference>
<keyword evidence="5 8" id="KW-0175">Coiled coil</keyword>
<gene>
    <name evidence="10" type="ORF">FSCOSCO3_A025729</name>
</gene>
<keyword evidence="11" id="KW-1185">Reference proteome</keyword>
<proteinExistence type="inferred from homology"/>
<keyword evidence="7" id="KW-0966">Cell projection</keyword>
<evidence type="ECO:0000256" key="5">
    <source>
        <dbReference type="ARBA" id="ARBA00023054"/>
    </source>
</evidence>
<dbReference type="GO" id="GO:0005814">
    <property type="term" value="C:centriole"/>
    <property type="evidence" value="ECO:0007669"/>
    <property type="project" value="UniProtKB-SubCell"/>
</dbReference>
<evidence type="ECO:0000256" key="7">
    <source>
        <dbReference type="ARBA" id="ARBA00023273"/>
    </source>
</evidence>
<feature type="region of interest" description="Disordered" evidence="9">
    <location>
        <begin position="1"/>
        <end position="47"/>
    </location>
</feature>
<dbReference type="PANTHER" id="PTHR23162:SF7">
    <property type="entry name" value="PROTEIN BCAP"/>
    <property type="match status" value="1"/>
</dbReference>
<evidence type="ECO:0000256" key="2">
    <source>
        <dbReference type="ARBA" id="ARBA00004138"/>
    </source>
</evidence>